<reference evidence="2" key="2">
    <citation type="submission" date="2015-01" db="EMBL/GenBank/DDBJ databases">
        <title>Evolutionary Origins and Diversification of the Mycorrhizal Mutualists.</title>
        <authorList>
            <consortium name="DOE Joint Genome Institute"/>
            <consortium name="Mycorrhizal Genomics Consortium"/>
            <person name="Kohler A."/>
            <person name="Kuo A."/>
            <person name="Nagy L.G."/>
            <person name="Floudas D."/>
            <person name="Copeland A."/>
            <person name="Barry K.W."/>
            <person name="Cichocki N."/>
            <person name="Veneault-Fourrey C."/>
            <person name="LaButti K."/>
            <person name="Lindquist E.A."/>
            <person name="Lipzen A."/>
            <person name="Lundell T."/>
            <person name="Morin E."/>
            <person name="Murat C."/>
            <person name="Riley R."/>
            <person name="Ohm R."/>
            <person name="Sun H."/>
            <person name="Tunlid A."/>
            <person name="Henrissat B."/>
            <person name="Grigoriev I.V."/>
            <person name="Hibbett D.S."/>
            <person name="Martin F."/>
        </authorList>
    </citation>
    <scope>NUCLEOTIDE SEQUENCE [LARGE SCALE GENOMIC DNA]</scope>
    <source>
        <strain evidence="2">Marx 270</strain>
    </source>
</reference>
<keyword evidence="2" id="KW-1185">Reference proteome</keyword>
<gene>
    <name evidence="1" type="ORF">M404DRAFT_91285</name>
</gene>
<feature type="non-terminal residue" evidence="1">
    <location>
        <position position="91"/>
    </location>
</feature>
<dbReference type="EMBL" id="KN831948">
    <property type="protein sequence ID" value="KIO12204.1"/>
    <property type="molecule type" value="Genomic_DNA"/>
</dbReference>
<dbReference type="OrthoDB" id="1681765at2759"/>
<name>A0A0C3PTY9_PISTI</name>
<proteinExistence type="predicted"/>
<sequence>VTGLTIWHVGEWFQHLNAMISRYFHKMLIIFSTPPFYTKYVHLLDENKIHTRIQDNMRFWPFFKDVIGALDGSHIHAAPSAADRGTFRNCK</sequence>
<organism evidence="1 2">
    <name type="scientific">Pisolithus tinctorius Marx 270</name>
    <dbReference type="NCBI Taxonomy" id="870435"/>
    <lineage>
        <taxon>Eukaryota</taxon>
        <taxon>Fungi</taxon>
        <taxon>Dikarya</taxon>
        <taxon>Basidiomycota</taxon>
        <taxon>Agaricomycotina</taxon>
        <taxon>Agaricomycetes</taxon>
        <taxon>Agaricomycetidae</taxon>
        <taxon>Boletales</taxon>
        <taxon>Sclerodermatineae</taxon>
        <taxon>Pisolithaceae</taxon>
        <taxon>Pisolithus</taxon>
    </lineage>
</organism>
<evidence type="ECO:0008006" key="3">
    <source>
        <dbReference type="Google" id="ProtNLM"/>
    </source>
</evidence>
<dbReference type="InParanoid" id="A0A0C3PTY9"/>
<accession>A0A0C3PTY9</accession>
<dbReference type="Proteomes" id="UP000054217">
    <property type="component" value="Unassembled WGS sequence"/>
</dbReference>
<evidence type="ECO:0000313" key="2">
    <source>
        <dbReference type="Proteomes" id="UP000054217"/>
    </source>
</evidence>
<dbReference type="HOGENOM" id="CLU_040082_6_1_1"/>
<feature type="non-terminal residue" evidence="1">
    <location>
        <position position="1"/>
    </location>
</feature>
<evidence type="ECO:0000313" key="1">
    <source>
        <dbReference type="EMBL" id="KIO12204.1"/>
    </source>
</evidence>
<reference evidence="1 2" key="1">
    <citation type="submission" date="2014-04" db="EMBL/GenBank/DDBJ databases">
        <authorList>
            <consortium name="DOE Joint Genome Institute"/>
            <person name="Kuo A."/>
            <person name="Kohler A."/>
            <person name="Costa M.D."/>
            <person name="Nagy L.G."/>
            <person name="Floudas D."/>
            <person name="Copeland A."/>
            <person name="Barry K.W."/>
            <person name="Cichocki N."/>
            <person name="Veneault-Fourrey C."/>
            <person name="LaButti K."/>
            <person name="Lindquist E.A."/>
            <person name="Lipzen A."/>
            <person name="Lundell T."/>
            <person name="Morin E."/>
            <person name="Murat C."/>
            <person name="Sun H."/>
            <person name="Tunlid A."/>
            <person name="Henrissat B."/>
            <person name="Grigoriev I.V."/>
            <person name="Hibbett D.S."/>
            <person name="Martin F."/>
            <person name="Nordberg H.P."/>
            <person name="Cantor M.N."/>
            <person name="Hua S.X."/>
        </authorList>
    </citation>
    <scope>NUCLEOTIDE SEQUENCE [LARGE SCALE GENOMIC DNA]</scope>
    <source>
        <strain evidence="1 2">Marx 270</strain>
    </source>
</reference>
<protein>
    <recommendedName>
        <fullName evidence="3">DDE Tnp4 domain-containing protein</fullName>
    </recommendedName>
</protein>
<dbReference type="AlphaFoldDB" id="A0A0C3PTY9"/>